<dbReference type="STRING" id="1888891.DSOL_0803"/>
<dbReference type="Proteomes" id="UP000186102">
    <property type="component" value="Unassembled WGS sequence"/>
</dbReference>
<name>A0A1Q8R1T7_9FIRM</name>
<protein>
    <submittedName>
        <fullName evidence="1">Putative integrase/recombinase</fullName>
    </submittedName>
</protein>
<dbReference type="EMBL" id="MLBF01000003">
    <property type="protein sequence ID" value="OLN33556.1"/>
    <property type="molecule type" value="Genomic_DNA"/>
</dbReference>
<dbReference type="AlphaFoldDB" id="A0A1Q8R1T7"/>
<evidence type="ECO:0000313" key="2">
    <source>
        <dbReference type="Proteomes" id="UP000186102"/>
    </source>
</evidence>
<keyword evidence="2" id="KW-1185">Reference proteome</keyword>
<gene>
    <name evidence="1" type="ORF">DSOL_0803</name>
</gene>
<comment type="caution">
    <text evidence="1">The sequence shown here is derived from an EMBL/GenBank/DDBJ whole genome shotgun (WGS) entry which is preliminary data.</text>
</comment>
<accession>A0A1Q8R1T7</accession>
<organism evidence="1 2">
    <name type="scientific">Desulfosporosinus metallidurans</name>
    <dbReference type="NCBI Taxonomy" id="1888891"/>
    <lineage>
        <taxon>Bacteria</taxon>
        <taxon>Bacillati</taxon>
        <taxon>Bacillota</taxon>
        <taxon>Clostridia</taxon>
        <taxon>Eubacteriales</taxon>
        <taxon>Desulfitobacteriaceae</taxon>
        <taxon>Desulfosporosinus</taxon>
    </lineage>
</organism>
<sequence length="41" mass="4593">MGHAQFTATAYYIHLLPENLTKSSAVDWASFSALIPEVEPW</sequence>
<reference evidence="1 2" key="1">
    <citation type="submission" date="2016-09" db="EMBL/GenBank/DDBJ databases">
        <title>Complete genome of Desulfosporosinus sp. OL.</title>
        <authorList>
            <person name="Mardanov A."/>
            <person name="Beletsky A."/>
            <person name="Panova A."/>
            <person name="Karnachuk O."/>
            <person name="Ravin N."/>
        </authorList>
    </citation>
    <scope>NUCLEOTIDE SEQUENCE [LARGE SCALE GENOMIC DNA]</scope>
    <source>
        <strain evidence="1 2">OL</strain>
    </source>
</reference>
<evidence type="ECO:0000313" key="1">
    <source>
        <dbReference type="EMBL" id="OLN33556.1"/>
    </source>
</evidence>
<proteinExistence type="predicted"/>